<dbReference type="Gene3D" id="3.40.50.10930">
    <property type="match status" value="1"/>
</dbReference>
<keyword evidence="3 10" id="KW-0227">DNA damage</keyword>
<evidence type="ECO:0000313" key="13">
    <source>
        <dbReference type="Proteomes" id="UP000287865"/>
    </source>
</evidence>
<keyword evidence="7 10" id="KW-0067">ATP-binding</keyword>
<comment type="miscellaneous">
    <text evidence="10">In the RecBCD complex, RecB has a slow 3'-5' helicase, an exonuclease activity and loads RecA onto ssDNA, RecD has a fast 5'-3' helicase activity, while RecC stimulates the ATPase and processivity of the RecB helicase and contributes to recognition of the Chi site.</text>
</comment>
<dbReference type="SUPFAM" id="SSF52540">
    <property type="entry name" value="P-loop containing nucleoside triphosphate hydrolases"/>
    <property type="match status" value="2"/>
</dbReference>
<dbReference type="Gene3D" id="1.10.10.160">
    <property type="match status" value="1"/>
</dbReference>
<keyword evidence="13" id="KW-1185">Reference proteome</keyword>
<evidence type="ECO:0000256" key="8">
    <source>
        <dbReference type="ARBA" id="ARBA00023125"/>
    </source>
</evidence>
<evidence type="ECO:0000256" key="2">
    <source>
        <dbReference type="ARBA" id="ARBA00022741"/>
    </source>
</evidence>
<sequence>MLDTTRRAGQSVSTQARDAIKNKDFICMLTSGFIAAHSHRLEHLTDLAVNLMARYPQPPLAEDVLLVQSNGIAQWLKIQLAEHQGVAAMLRVTLPARFMWQAYRAVLGDDIPRQSPYDKARLRWRLMRLLPAAFDDPDFAALARYTQDDTDQRKLFQLSDKLADLYDQYQVYRAHWLDAWAAGDDVIMHQGFEQTLAPEHRWQAALWRRIVADIGEQAMTSNRAALHQTFLARARALTERPHNLPARVLVFGISSLPKQSLEVLDALKGVCQIVLCVHNPCQYHWADIIDGRELFNRQLTPRQALKSDTADTPMDALHLHAHPLLASWGKQGRDYIRLLDEFDETRSKQAEFADLRFDLFDSPPPVNLLQQLQDDILHLRPVHETRDTWGCELQQDDRSLSFHRCHSAQREVEVLHDQLLAAFAADPSLQPRDVIVMVPDIDQYAAHISAVFGRLQRHDPRYIPFTMADQGQRHRHPILIALESILAAPQQRFTHSDVFDLLHVPAVARRFQLSAQQVELLFDWSAQAGARWGLHQQQRQSLGLAYGFDDNSWLFALKRMLYGYAVGDIDAPPWQQIEPFTEIAGLEAQAAGSLAAFLQKLEDYWRLLSTPKPLSAWYPLLQQLLDDFFYMDASVQDADSFNDEQALMARLLEGLDVLLESVDEAGYDGDLRYNIVQDVWLGQVDESNLNQRFLGGSVNFATLMPMRAIPFRHVCLLGMNDGDYPRHSQKNDFDLMQGHYQPGDRSRREDDRYLFLEALLSARERLYISWVGMSAQDNSELPPSVLVGQLQDHIRAGWQADEPTADMIENLTTRHRLQPFALDYFKASSNAQGLFTYASEWQTVHGVQTPLQHSIVALPALTLESPLSLYDLQWLLREPARLFANYRLGVRLQDLSVASFDAEQFGLDGLGQWQIRQELIEAVMRARPLHLDACQTLIRERFERIRRRGELPLGYAAQAIGAQVSERIETMFSRLSPYWGNQYSPRQGILAQAQAADFEVQCELSHLFQPLSNDAETVQLVVKVSQVAHVTSRSQWVKPKHAIEAWLRHLLATVSLPRQQVTTQLIGDGQQVTFTAIAPEQAQGCLDNLGKWMAQALCSPLATAIEFAGAQHKQGDDFDVQSQFDTLIEQHPYLMRFYPHADALTEAGFAATTDALYQPFFAALAQAQIQRLDA</sequence>
<dbReference type="HAMAP" id="MF_01486">
    <property type="entry name" value="RecC"/>
    <property type="match status" value="1"/>
</dbReference>
<name>A0ABY0BQL6_9GAMM</name>
<feature type="domain" description="RecC C-terminal" evidence="11">
    <location>
        <begin position="865"/>
        <end position="1111"/>
    </location>
</feature>
<gene>
    <name evidence="10 12" type="primary">recC</name>
    <name evidence="12" type="ORF">CWE07_09585</name>
</gene>
<evidence type="ECO:0000313" key="12">
    <source>
        <dbReference type="EMBL" id="RUO23754.1"/>
    </source>
</evidence>
<proteinExistence type="inferred from homology"/>
<dbReference type="Pfam" id="PF17946">
    <property type="entry name" value="RecC_C"/>
    <property type="match status" value="1"/>
</dbReference>
<comment type="similarity">
    <text evidence="10">Belongs to the RecC family.</text>
</comment>
<evidence type="ECO:0000256" key="4">
    <source>
        <dbReference type="ARBA" id="ARBA00022801"/>
    </source>
</evidence>
<evidence type="ECO:0000256" key="7">
    <source>
        <dbReference type="ARBA" id="ARBA00022840"/>
    </source>
</evidence>
<dbReference type="SUPFAM" id="SSF52980">
    <property type="entry name" value="Restriction endonuclease-like"/>
    <property type="match status" value="1"/>
</dbReference>
<keyword evidence="1 10" id="KW-0540">Nuclease</keyword>
<dbReference type="InterPro" id="IPR027417">
    <property type="entry name" value="P-loop_NTPase"/>
</dbReference>
<protein>
    <recommendedName>
        <fullName evidence="10">RecBCD enzyme subunit RecC</fullName>
    </recommendedName>
    <alternativeName>
        <fullName evidence="10">Exonuclease V subunit RecC</fullName>
        <shortName evidence="10">ExoV subunit RecC</shortName>
    </alternativeName>
    <alternativeName>
        <fullName evidence="10">Helicase/nuclease RecBCD subunit RecC</fullName>
    </alternativeName>
</protein>
<dbReference type="InterPro" id="IPR041500">
    <property type="entry name" value="RecC_C"/>
</dbReference>
<dbReference type="PANTHER" id="PTHR30591">
    <property type="entry name" value="RECBCD ENZYME SUBUNIT RECC"/>
    <property type="match status" value="1"/>
</dbReference>
<reference evidence="12 13" key="1">
    <citation type="journal article" date="2018" name="Front. Microbiol.">
        <title>Genome-Based Analysis Reveals the Taxonomy and Diversity of the Family Idiomarinaceae.</title>
        <authorList>
            <person name="Liu Y."/>
            <person name="Lai Q."/>
            <person name="Shao Z."/>
        </authorList>
    </citation>
    <scope>NUCLEOTIDE SEQUENCE [LARGE SCALE GENOMIC DNA]</scope>
    <source>
        <strain evidence="12 13">CF12-14</strain>
    </source>
</reference>
<keyword evidence="9 10" id="KW-0234">DNA repair</keyword>
<evidence type="ECO:0000256" key="3">
    <source>
        <dbReference type="ARBA" id="ARBA00022763"/>
    </source>
</evidence>
<accession>A0ABY0BQL6</accession>
<comment type="function">
    <text evidence="10">A helicase/nuclease that prepares dsDNA breaks (DSB) for recombinational DNA repair. Binds to DSBs and unwinds DNA via a highly rapid and processive ATP-dependent bidirectional helicase activity. Unwinds dsDNA until it encounters a Chi (crossover hotspot instigator) sequence from the 3' direction. Cuts ssDNA a few nucleotides 3' to the Chi site. The properties and activities of the enzyme are changed at Chi. The Chi-altered holoenzyme produces a long 3'-ssDNA overhang and facilitates RecA-binding to the ssDNA for homologous DNA recombination and repair. Holoenzyme degrades any linearized DNA that is unable to undergo homologous recombination. In the holoenzyme this subunit recognizes the wild-type Chi sequence, and when added to isolated RecB increases its ATP-dependent helicase processivity.</text>
</comment>
<evidence type="ECO:0000259" key="11">
    <source>
        <dbReference type="Pfam" id="PF17946"/>
    </source>
</evidence>
<keyword evidence="5 10" id="KW-0347">Helicase</keyword>
<keyword evidence="6 10" id="KW-0269">Exonuclease</keyword>
<dbReference type="Proteomes" id="UP000287865">
    <property type="component" value="Unassembled WGS sequence"/>
</dbReference>
<evidence type="ECO:0000256" key="1">
    <source>
        <dbReference type="ARBA" id="ARBA00022722"/>
    </source>
</evidence>
<dbReference type="InterPro" id="IPR013986">
    <property type="entry name" value="DExx_box_DNA_helicase_dom_sf"/>
</dbReference>
<dbReference type="EMBL" id="PIPK01000008">
    <property type="protein sequence ID" value="RUO23754.1"/>
    <property type="molecule type" value="Genomic_DNA"/>
</dbReference>
<comment type="subunit">
    <text evidence="10">Heterotrimer of RecB, RecC and RecD. All subunits contribute to DNA-binding.</text>
</comment>
<dbReference type="Gene3D" id="3.40.50.300">
    <property type="entry name" value="P-loop containing nucleotide triphosphate hydrolases"/>
    <property type="match status" value="2"/>
</dbReference>
<evidence type="ECO:0000256" key="6">
    <source>
        <dbReference type="ARBA" id="ARBA00022839"/>
    </source>
</evidence>
<dbReference type="PANTHER" id="PTHR30591:SF1">
    <property type="entry name" value="RECBCD ENZYME SUBUNIT RECC"/>
    <property type="match status" value="1"/>
</dbReference>
<evidence type="ECO:0000256" key="5">
    <source>
        <dbReference type="ARBA" id="ARBA00022806"/>
    </source>
</evidence>
<dbReference type="InterPro" id="IPR006697">
    <property type="entry name" value="RecC"/>
</dbReference>
<keyword evidence="2 10" id="KW-0547">Nucleotide-binding</keyword>
<dbReference type="InterPro" id="IPR011335">
    <property type="entry name" value="Restrct_endonuc-II-like"/>
</dbReference>
<dbReference type="Pfam" id="PF04257">
    <property type="entry name" value="Exonuc_V_gamma"/>
    <property type="match status" value="1"/>
</dbReference>
<evidence type="ECO:0000256" key="9">
    <source>
        <dbReference type="ARBA" id="ARBA00023204"/>
    </source>
</evidence>
<dbReference type="PIRSF" id="PIRSF000980">
    <property type="entry name" value="RecC"/>
    <property type="match status" value="1"/>
</dbReference>
<evidence type="ECO:0000256" key="10">
    <source>
        <dbReference type="HAMAP-Rule" id="MF_01486"/>
    </source>
</evidence>
<keyword evidence="8 10" id="KW-0238">DNA-binding</keyword>
<keyword evidence="4 10" id="KW-0378">Hydrolase</keyword>
<dbReference type="NCBIfam" id="TIGR01450">
    <property type="entry name" value="recC"/>
    <property type="match status" value="1"/>
</dbReference>
<comment type="caution">
    <text evidence="12">The sequence shown here is derived from an EMBL/GenBank/DDBJ whole genome shotgun (WGS) entry which is preliminary data.</text>
</comment>
<dbReference type="Gene3D" id="1.10.10.990">
    <property type="match status" value="1"/>
</dbReference>
<organism evidence="12 13">
    <name type="scientific">Aliidiomarina maris</name>
    <dbReference type="NCBI Taxonomy" id="531312"/>
    <lineage>
        <taxon>Bacteria</taxon>
        <taxon>Pseudomonadati</taxon>
        <taxon>Pseudomonadota</taxon>
        <taxon>Gammaproteobacteria</taxon>
        <taxon>Alteromonadales</taxon>
        <taxon>Idiomarinaceae</taxon>
        <taxon>Aliidiomarina</taxon>
    </lineage>
</organism>